<reference evidence="2 3" key="1">
    <citation type="journal article" date="2018" name="BMC Genomics">
        <title>Genomic comparison of Trypanosoma conorhini and Trypanosoma rangeli to Trypanosoma cruzi strains of high and low virulence.</title>
        <authorList>
            <person name="Bradwell K.R."/>
            <person name="Koparde V.N."/>
            <person name="Matveyev A.V."/>
            <person name="Serrano M.G."/>
            <person name="Alves J.M."/>
            <person name="Parikh H."/>
            <person name="Huang B."/>
            <person name="Lee V."/>
            <person name="Espinosa-Alvarez O."/>
            <person name="Ortiz P.A."/>
            <person name="Costa-Martins A.G."/>
            <person name="Teixeira M.M."/>
            <person name="Buck G.A."/>
        </authorList>
    </citation>
    <scope>NUCLEOTIDE SEQUENCE [LARGE SCALE GENOMIC DNA]</scope>
    <source>
        <strain evidence="2 3">AM80</strain>
    </source>
</reference>
<feature type="compositionally biased region" description="Basic residues" evidence="1">
    <location>
        <begin position="26"/>
        <end position="36"/>
    </location>
</feature>
<dbReference type="AlphaFoldDB" id="A0A3R7LDK2"/>
<feature type="compositionally biased region" description="Polar residues" evidence="1">
    <location>
        <begin position="11"/>
        <end position="22"/>
    </location>
</feature>
<gene>
    <name evidence="2" type="ORF">TraAM80_10391</name>
</gene>
<protein>
    <submittedName>
        <fullName evidence="2">Uncharacterized protein</fullName>
    </submittedName>
</protein>
<feature type="region of interest" description="Disordered" evidence="1">
    <location>
        <begin position="1"/>
        <end position="37"/>
    </location>
</feature>
<name>A0A3R7LDK2_TRYRA</name>
<dbReference type="GeneID" id="40334324"/>
<evidence type="ECO:0000313" key="2">
    <source>
        <dbReference type="EMBL" id="RNE95121.1"/>
    </source>
</evidence>
<accession>A0A3R7LDK2</accession>
<evidence type="ECO:0000256" key="1">
    <source>
        <dbReference type="SAM" id="MobiDB-lite"/>
    </source>
</evidence>
<proteinExistence type="predicted"/>
<dbReference type="Proteomes" id="UP000283634">
    <property type="component" value="Unassembled WGS sequence"/>
</dbReference>
<sequence length="124" mass="14436">MHVPHWIGYSRPTTMPSKTKQWWPQKGRRGTHPTRHSMRDAAPTLTLRYGCRVNARRSCLQDARRGGSRHKMTLWFAAAPSTTRRGTPFHERLLLRRECQIWLGGLEVPRFALVSCWLRSVVNC</sequence>
<organism evidence="2 3">
    <name type="scientific">Trypanosoma rangeli</name>
    <dbReference type="NCBI Taxonomy" id="5698"/>
    <lineage>
        <taxon>Eukaryota</taxon>
        <taxon>Discoba</taxon>
        <taxon>Euglenozoa</taxon>
        <taxon>Kinetoplastea</taxon>
        <taxon>Metakinetoplastina</taxon>
        <taxon>Trypanosomatida</taxon>
        <taxon>Trypanosomatidae</taxon>
        <taxon>Trypanosoma</taxon>
        <taxon>Herpetosoma</taxon>
    </lineage>
</organism>
<keyword evidence="3" id="KW-1185">Reference proteome</keyword>
<dbReference type="RefSeq" id="XP_029233135.1">
    <property type="nucleotide sequence ID" value="XM_029387013.1"/>
</dbReference>
<comment type="caution">
    <text evidence="2">The sequence shown here is derived from an EMBL/GenBank/DDBJ whole genome shotgun (WGS) entry which is preliminary data.</text>
</comment>
<evidence type="ECO:0000313" key="3">
    <source>
        <dbReference type="Proteomes" id="UP000283634"/>
    </source>
</evidence>
<dbReference type="EMBL" id="MKGL01000944">
    <property type="protein sequence ID" value="RNE95121.1"/>
    <property type="molecule type" value="Genomic_DNA"/>
</dbReference>